<dbReference type="GO" id="GO:0003677">
    <property type="term" value="F:DNA binding"/>
    <property type="evidence" value="ECO:0007669"/>
    <property type="project" value="UniProtKB-KW"/>
</dbReference>
<dbReference type="OrthoDB" id="9801008at2"/>
<name>K9D6P0_9FIRM</name>
<dbReference type="PATRIC" id="fig|883156.3.peg.637"/>
<dbReference type="PANTHER" id="PTHR46558:SF4">
    <property type="entry name" value="DNA-BIDING PHAGE PROTEIN"/>
    <property type="match status" value="1"/>
</dbReference>
<evidence type="ECO:0000313" key="3">
    <source>
        <dbReference type="EMBL" id="EKU78856.1"/>
    </source>
</evidence>
<feature type="domain" description="HTH cro/C1-type" evidence="2">
    <location>
        <begin position="17"/>
        <end position="71"/>
    </location>
</feature>
<dbReference type="InterPro" id="IPR001387">
    <property type="entry name" value="Cro/C1-type_HTH"/>
</dbReference>
<proteinExistence type="predicted"/>
<evidence type="ECO:0000259" key="2">
    <source>
        <dbReference type="PROSITE" id="PS50943"/>
    </source>
</evidence>
<dbReference type="eggNOG" id="COG1396">
    <property type="taxonomic scope" value="Bacteria"/>
</dbReference>
<evidence type="ECO:0000313" key="4">
    <source>
        <dbReference type="Proteomes" id="UP000009891"/>
    </source>
</evidence>
<dbReference type="STRING" id="883156.HMPREF9282_00653"/>
<dbReference type="Pfam" id="PF01381">
    <property type="entry name" value="HTH_3"/>
    <property type="match status" value="1"/>
</dbReference>
<reference evidence="3 4" key="1">
    <citation type="submission" date="2012-09" db="EMBL/GenBank/DDBJ databases">
        <title>The Genome Sequence of Veillonella ratti ACS-216-V-COL6B.</title>
        <authorList>
            <consortium name="The Broad Institute Genome Sequencing Platform"/>
            <person name="Earl A."/>
            <person name="Ward D."/>
            <person name="Feldgarden M."/>
            <person name="Gevers D."/>
            <person name="Saerens B."/>
            <person name="Vaneechoutte M."/>
            <person name="Walker B."/>
            <person name="Young S.K."/>
            <person name="Zeng Q."/>
            <person name="Gargeya S."/>
            <person name="Fitzgerald M."/>
            <person name="Haas B."/>
            <person name="Abouelleil A."/>
            <person name="Alvarado L."/>
            <person name="Arachchi H.M."/>
            <person name="Berlin A."/>
            <person name="Chapman S.B."/>
            <person name="Goldberg J."/>
            <person name="Griggs A."/>
            <person name="Gujja S."/>
            <person name="Hansen M."/>
            <person name="Howarth C."/>
            <person name="Imamovic A."/>
            <person name="Larimer J."/>
            <person name="McCowen C."/>
            <person name="Montmayeur A."/>
            <person name="Murphy C."/>
            <person name="Neiman D."/>
            <person name="Pearson M."/>
            <person name="Priest M."/>
            <person name="Roberts A."/>
            <person name="Saif S."/>
            <person name="Shea T."/>
            <person name="Sisk P."/>
            <person name="Sykes S."/>
            <person name="Wortman J."/>
            <person name="Nusbaum C."/>
            <person name="Birren B."/>
        </authorList>
    </citation>
    <scope>NUCLEOTIDE SEQUENCE [LARGE SCALE GENOMIC DNA]</scope>
    <source>
        <strain evidence="3 4">ACS-216-V-Col6b</strain>
    </source>
</reference>
<dbReference type="Proteomes" id="UP000009891">
    <property type="component" value="Unassembled WGS sequence"/>
</dbReference>
<dbReference type="EMBL" id="AHAF01000003">
    <property type="protein sequence ID" value="EKU78856.1"/>
    <property type="molecule type" value="Genomic_DNA"/>
</dbReference>
<dbReference type="InterPro" id="IPR010982">
    <property type="entry name" value="Lambda_DNA-bd_dom_sf"/>
</dbReference>
<evidence type="ECO:0000256" key="1">
    <source>
        <dbReference type="ARBA" id="ARBA00023125"/>
    </source>
</evidence>
<comment type="caution">
    <text evidence="3">The sequence shown here is derived from an EMBL/GenBank/DDBJ whole genome shotgun (WGS) entry which is preliminary data.</text>
</comment>
<organism evidence="3 4">
    <name type="scientific">Veillonella seminalis ACS-216-V-Col6b</name>
    <dbReference type="NCBI Taxonomy" id="883156"/>
    <lineage>
        <taxon>Bacteria</taxon>
        <taxon>Bacillati</taxon>
        <taxon>Bacillota</taxon>
        <taxon>Negativicutes</taxon>
        <taxon>Veillonellales</taxon>
        <taxon>Veillonellaceae</taxon>
        <taxon>Veillonella</taxon>
    </lineage>
</organism>
<sequence length="146" mass="16782">MTKKNNEFDFNTVGGRIKRLRQAHRLSGEELGKKIGVSKATISQWERNITKPTRKNLDSLSEIFKVDKSLLTDGSDYLQTIIDLRQIETDEQNGLNGYSTYFHDNELMLLLLKLDISDKIDVINTLSLDLNREDKVTIIKKLIDTL</sequence>
<dbReference type="CDD" id="cd00093">
    <property type="entry name" value="HTH_XRE"/>
    <property type="match status" value="1"/>
</dbReference>
<dbReference type="SMART" id="SM00530">
    <property type="entry name" value="HTH_XRE"/>
    <property type="match status" value="1"/>
</dbReference>
<keyword evidence="4" id="KW-1185">Reference proteome</keyword>
<dbReference type="HOGENOM" id="CLU_1776679_0_0_9"/>
<protein>
    <recommendedName>
        <fullName evidence="2">HTH cro/C1-type domain-containing protein</fullName>
    </recommendedName>
</protein>
<dbReference type="PROSITE" id="PS50943">
    <property type="entry name" value="HTH_CROC1"/>
    <property type="match status" value="1"/>
</dbReference>
<dbReference type="Gene3D" id="1.10.260.40">
    <property type="entry name" value="lambda repressor-like DNA-binding domains"/>
    <property type="match status" value="1"/>
</dbReference>
<dbReference type="SUPFAM" id="SSF47413">
    <property type="entry name" value="lambda repressor-like DNA-binding domains"/>
    <property type="match status" value="1"/>
</dbReference>
<gene>
    <name evidence="3" type="ORF">HMPREF9282_00653</name>
</gene>
<dbReference type="PANTHER" id="PTHR46558">
    <property type="entry name" value="TRACRIPTIONAL REGULATORY PROTEIN-RELATED-RELATED"/>
    <property type="match status" value="1"/>
</dbReference>
<dbReference type="AlphaFoldDB" id="K9D6P0"/>
<accession>K9D6P0</accession>
<dbReference type="RefSeq" id="WP_006555553.1">
    <property type="nucleotide sequence ID" value="NZ_JH992936.1"/>
</dbReference>
<keyword evidence="1" id="KW-0238">DNA-binding</keyword>